<proteinExistence type="predicted"/>
<organism evidence="10 11">
    <name type="scientific">Hebeloma cylindrosporum</name>
    <dbReference type="NCBI Taxonomy" id="76867"/>
    <lineage>
        <taxon>Eukaryota</taxon>
        <taxon>Fungi</taxon>
        <taxon>Dikarya</taxon>
        <taxon>Basidiomycota</taxon>
        <taxon>Agaricomycotina</taxon>
        <taxon>Agaricomycetes</taxon>
        <taxon>Agaricomycetidae</taxon>
        <taxon>Agaricales</taxon>
        <taxon>Agaricineae</taxon>
        <taxon>Hymenogastraceae</taxon>
        <taxon>Hebeloma</taxon>
    </lineage>
</organism>
<keyword evidence="3" id="KW-0862">Zinc</keyword>
<dbReference type="InterPro" id="IPR001083">
    <property type="entry name" value="Cu_fist_DNA-bd_dom"/>
</dbReference>
<dbReference type="OrthoDB" id="5600085at2759"/>
<accession>A0A0C2Z418</accession>
<evidence type="ECO:0000256" key="3">
    <source>
        <dbReference type="ARBA" id="ARBA00022833"/>
    </source>
</evidence>
<dbReference type="Pfam" id="PF00649">
    <property type="entry name" value="Copper-fist"/>
    <property type="match status" value="1"/>
</dbReference>
<dbReference type="Proteomes" id="UP000053424">
    <property type="component" value="Unassembled WGS sequence"/>
</dbReference>
<evidence type="ECO:0000313" key="11">
    <source>
        <dbReference type="Proteomes" id="UP000053424"/>
    </source>
</evidence>
<dbReference type="Gene3D" id="3.90.430.10">
    <property type="entry name" value="Copper fist DNA-binding domain"/>
    <property type="match status" value="1"/>
</dbReference>
<dbReference type="PANTHER" id="PTHR28088:SF5">
    <property type="entry name" value="TRANSCRIPTIONAL ACTIVATOR HAA1-RELATED"/>
    <property type="match status" value="1"/>
</dbReference>
<evidence type="ECO:0000259" key="9">
    <source>
        <dbReference type="PROSITE" id="PS50073"/>
    </source>
</evidence>
<dbReference type="EMBL" id="KN831769">
    <property type="protein sequence ID" value="KIM47977.1"/>
    <property type="molecule type" value="Genomic_DNA"/>
</dbReference>
<feature type="domain" description="Copper-fist" evidence="9">
    <location>
        <begin position="1"/>
        <end position="40"/>
    </location>
</feature>
<evidence type="ECO:0000256" key="8">
    <source>
        <dbReference type="SAM" id="MobiDB-lite"/>
    </source>
</evidence>
<feature type="compositionally biased region" description="Polar residues" evidence="8">
    <location>
        <begin position="168"/>
        <end position="187"/>
    </location>
</feature>
<dbReference type="FunFam" id="3.90.430.10:FF:000001">
    <property type="entry name" value="Copper fist DNA-binding protein"/>
    <property type="match status" value="1"/>
</dbReference>
<dbReference type="PROSITE" id="PS50073">
    <property type="entry name" value="COPPER_FIST_2"/>
    <property type="match status" value="1"/>
</dbReference>
<evidence type="ECO:0000256" key="6">
    <source>
        <dbReference type="ARBA" id="ARBA00023163"/>
    </source>
</evidence>
<keyword evidence="4" id="KW-0186">Copper</keyword>
<evidence type="ECO:0000256" key="2">
    <source>
        <dbReference type="ARBA" id="ARBA00022723"/>
    </source>
</evidence>
<feature type="region of interest" description="Disordered" evidence="8">
    <location>
        <begin position="168"/>
        <end position="218"/>
    </location>
</feature>
<dbReference type="PRINTS" id="PR00617">
    <property type="entry name" value="COPPERFIST"/>
</dbReference>
<dbReference type="GO" id="GO:0005507">
    <property type="term" value="F:copper ion binding"/>
    <property type="evidence" value="ECO:0007669"/>
    <property type="project" value="InterPro"/>
</dbReference>
<evidence type="ECO:0000313" key="10">
    <source>
        <dbReference type="EMBL" id="KIM47977.1"/>
    </source>
</evidence>
<evidence type="ECO:0000256" key="1">
    <source>
        <dbReference type="ARBA" id="ARBA00004123"/>
    </source>
</evidence>
<keyword evidence="2" id="KW-0479">Metal-binding</keyword>
<evidence type="ECO:0000256" key="4">
    <source>
        <dbReference type="ARBA" id="ARBA00023008"/>
    </source>
</evidence>
<dbReference type="GO" id="GO:0005634">
    <property type="term" value="C:nucleus"/>
    <property type="evidence" value="ECO:0007669"/>
    <property type="project" value="UniProtKB-SubCell"/>
</dbReference>
<keyword evidence="11" id="KW-1185">Reference proteome</keyword>
<name>A0A0C2Z418_HEBCY</name>
<keyword evidence="7" id="KW-0539">Nucleus</keyword>
<dbReference type="SMART" id="SM00412">
    <property type="entry name" value="Cu_FIST"/>
    <property type="match status" value="1"/>
</dbReference>
<dbReference type="InterPro" id="IPR036395">
    <property type="entry name" value="Cu_fist_DNA-bd_dom_sf"/>
</dbReference>
<dbReference type="HOGENOM" id="CLU_025811_1_0_1"/>
<dbReference type="InterPro" id="IPR051763">
    <property type="entry name" value="Copper_Homeo_Regul"/>
</dbReference>
<dbReference type="SUPFAM" id="SSF57879">
    <property type="entry name" value="Zinc domain conserved in yeast copper-regulated transcription factors"/>
    <property type="match status" value="1"/>
</dbReference>
<dbReference type="PANTHER" id="PTHR28088">
    <property type="entry name" value="TRANSCRIPTIONAL ACTIVATOR HAA1-RELATED"/>
    <property type="match status" value="1"/>
</dbReference>
<dbReference type="GO" id="GO:0006879">
    <property type="term" value="P:intracellular iron ion homeostasis"/>
    <property type="evidence" value="ECO:0007669"/>
    <property type="project" value="TreeGrafter"/>
</dbReference>
<dbReference type="AlphaFoldDB" id="A0A0C2Z418"/>
<keyword evidence="6" id="KW-0804">Transcription</keyword>
<reference evidence="11" key="2">
    <citation type="submission" date="2015-01" db="EMBL/GenBank/DDBJ databases">
        <title>Evolutionary Origins and Diversification of the Mycorrhizal Mutualists.</title>
        <authorList>
            <consortium name="DOE Joint Genome Institute"/>
            <consortium name="Mycorrhizal Genomics Consortium"/>
            <person name="Kohler A."/>
            <person name="Kuo A."/>
            <person name="Nagy L.G."/>
            <person name="Floudas D."/>
            <person name="Copeland A."/>
            <person name="Barry K.W."/>
            <person name="Cichocki N."/>
            <person name="Veneault-Fourrey C."/>
            <person name="LaButti K."/>
            <person name="Lindquist E.A."/>
            <person name="Lipzen A."/>
            <person name="Lundell T."/>
            <person name="Morin E."/>
            <person name="Murat C."/>
            <person name="Riley R."/>
            <person name="Ohm R."/>
            <person name="Sun H."/>
            <person name="Tunlid A."/>
            <person name="Henrissat B."/>
            <person name="Grigoriev I.V."/>
            <person name="Hibbett D.S."/>
            <person name="Martin F."/>
        </authorList>
    </citation>
    <scope>NUCLEOTIDE SEQUENCE [LARGE SCALE GENOMIC DNA]</scope>
    <source>
        <strain evidence="11">h7</strain>
    </source>
</reference>
<reference evidence="10 11" key="1">
    <citation type="submission" date="2014-04" db="EMBL/GenBank/DDBJ databases">
        <authorList>
            <consortium name="DOE Joint Genome Institute"/>
            <person name="Kuo A."/>
            <person name="Gay G."/>
            <person name="Dore J."/>
            <person name="Kohler A."/>
            <person name="Nagy L.G."/>
            <person name="Floudas D."/>
            <person name="Copeland A."/>
            <person name="Barry K.W."/>
            <person name="Cichocki N."/>
            <person name="Veneault-Fourrey C."/>
            <person name="LaButti K."/>
            <person name="Lindquist E.A."/>
            <person name="Lipzen A."/>
            <person name="Lundell T."/>
            <person name="Morin E."/>
            <person name="Murat C."/>
            <person name="Sun H."/>
            <person name="Tunlid A."/>
            <person name="Henrissat B."/>
            <person name="Grigoriev I.V."/>
            <person name="Hibbett D.S."/>
            <person name="Martin F."/>
            <person name="Nordberg H.P."/>
            <person name="Cantor M.N."/>
            <person name="Hua S.X."/>
        </authorList>
    </citation>
    <scope>NUCLEOTIDE SEQUENCE [LARGE SCALE GENOMIC DNA]</scope>
    <source>
        <strain evidence="11">h7</strain>
    </source>
</reference>
<sequence length="406" mass="43051">MVYVNSKKFACESCIKGHRSSSCHHTDRPLFEIKKKGRPVSQCAKCRELRQSKKFHSKCTCNHSIEEAPAMQPLASSSGAKTKRFIPIVPALPNGLRDVLGRSSSSQSFPVDSRQTVNSLLNPCDCKTLWNCQCDAKTTSPSVPAYASRSTDALSTLARAAATMSSCCGGPSSTDPGPSRYQGTLTASKEIPRSRSPDGPPNHASHERHKKHPSYQVSTPGPDLAPILYIPSSPLASTSIPNFPSMPPMSEFTSLAGSGCTCGVKCACPGCAEHQGISATSDGRRNCADGCGTCIDPSLGMALPSPKSSQTSTSILDRFFATAAALPRPPTHRKTSSYHLDPMNTTVYSPSMGQQIFPFGSVTLPKLECCGGQCNCPDGRCHCRASCVGCCRTTVSPSVAPSEINP</sequence>
<comment type="subcellular location">
    <subcellularLocation>
        <location evidence="1">Nucleus</location>
    </subcellularLocation>
</comment>
<dbReference type="GO" id="GO:0000981">
    <property type="term" value="F:DNA-binding transcription factor activity, RNA polymerase II-specific"/>
    <property type="evidence" value="ECO:0007669"/>
    <property type="project" value="TreeGrafter"/>
</dbReference>
<dbReference type="SMART" id="SM01090">
    <property type="entry name" value="Copper-fist"/>
    <property type="match status" value="1"/>
</dbReference>
<dbReference type="STRING" id="686832.A0A0C2Z418"/>
<evidence type="ECO:0000256" key="5">
    <source>
        <dbReference type="ARBA" id="ARBA00023015"/>
    </source>
</evidence>
<dbReference type="GO" id="GO:0006878">
    <property type="term" value="P:intracellular copper ion homeostasis"/>
    <property type="evidence" value="ECO:0007669"/>
    <property type="project" value="TreeGrafter"/>
</dbReference>
<dbReference type="GO" id="GO:0000978">
    <property type="term" value="F:RNA polymerase II cis-regulatory region sequence-specific DNA binding"/>
    <property type="evidence" value="ECO:0007669"/>
    <property type="project" value="TreeGrafter"/>
</dbReference>
<dbReference type="GO" id="GO:0045944">
    <property type="term" value="P:positive regulation of transcription by RNA polymerase II"/>
    <property type="evidence" value="ECO:0007669"/>
    <property type="project" value="TreeGrafter"/>
</dbReference>
<protein>
    <recommendedName>
        <fullName evidence="9">Copper-fist domain-containing protein</fullName>
    </recommendedName>
</protein>
<gene>
    <name evidence="10" type="ORF">M413DRAFT_216932</name>
</gene>
<evidence type="ECO:0000256" key="7">
    <source>
        <dbReference type="ARBA" id="ARBA00023242"/>
    </source>
</evidence>
<keyword evidence="5" id="KW-0805">Transcription regulation</keyword>